<keyword evidence="2" id="KW-1185">Reference proteome</keyword>
<dbReference type="RefSeq" id="WP_248354915.1">
    <property type="nucleotide sequence ID" value="NZ_AP025591.1"/>
</dbReference>
<organism evidence="1 2">
    <name type="scientific">Anaeromyxobacter oryzae</name>
    <dbReference type="NCBI Taxonomy" id="2918170"/>
    <lineage>
        <taxon>Bacteria</taxon>
        <taxon>Pseudomonadati</taxon>
        <taxon>Myxococcota</taxon>
        <taxon>Myxococcia</taxon>
        <taxon>Myxococcales</taxon>
        <taxon>Cystobacterineae</taxon>
        <taxon>Anaeromyxobacteraceae</taxon>
        <taxon>Anaeromyxobacter</taxon>
    </lineage>
</organism>
<proteinExistence type="predicted"/>
<dbReference type="EMBL" id="AP025591">
    <property type="protein sequence ID" value="BDG05787.1"/>
    <property type="molecule type" value="Genomic_DNA"/>
</dbReference>
<evidence type="ECO:0008006" key="3">
    <source>
        <dbReference type="Google" id="ProtNLM"/>
    </source>
</evidence>
<dbReference type="Proteomes" id="UP001162891">
    <property type="component" value="Chromosome"/>
</dbReference>
<name>A0ABM7X1X5_9BACT</name>
<reference evidence="2" key="1">
    <citation type="journal article" date="2022" name="Int. J. Syst. Evol. Microbiol.">
        <title>Anaeromyxobacter oryzae sp. nov., Anaeromyxobacter diazotrophicus sp. nov. and Anaeromyxobacter paludicola sp. nov., isolated from paddy soils.</title>
        <authorList>
            <person name="Itoh H."/>
            <person name="Xu Z."/>
            <person name="Mise K."/>
            <person name="Masuda Y."/>
            <person name="Ushijima N."/>
            <person name="Hayakawa C."/>
            <person name="Shiratori Y."/>
            <person name="Senoo K."/>
        </authorList>
    </citation>
    <scope>NUCLEOTIDE SEQUENCE [LARGE SCALE GENOMIC DNA]</scope>
    <source>
        <strain evidence="2">Red232</strain>
    </source>
</reference>
<evidence type="ECO:0000313" key="2">
    <source>
        <dbReference type="Proteomes" id="UP001162891"/>
    </source>
</evidence>
<sequence>MDRISRSSALAPLLLVATLACGESRQAKLFHQIRSDCASAAANGWTLLQAEESFSGADVGSQVLLSETDIGTLDPDTCGTASATNPVGQVFWEWVATDTSLCNAAGGCCLICEVRVKKSDLDAKGTSAPICASRAAEGQVCQ</sequence>
<evidence type="ECO:0000313" key="1">
    <source>
        <dbReference type="EMBL" id="BDG05787.1"/>
    </source>
</evidence>
<gene>
    <name evidence="1" type="ORF">AMOR_47830</name>
</gene>
<accession>A0ABM7X1X5</accession>
<dbReference type="PROSITE" id="PS51257">
    <property type="entry name" value="PROKAR_LIPOPROTEIN"/>
    <property type="match status" value="1"/>
</dbReference>
<protein>
    <recommendedName>
        <fullName evidence="3">Lipoprotein</fullName>
    </recommendedName>
</protein>